<dbReference type="RefSeq" id="WP_123610283.1">
    <property type="nucleotide sequence ID" value="NZ_RJVG01000010.1"/>
</dbReference>
<dbReference type="Proteomes" id="UP000273083">
    <property type="component" value="Unassembled WGS sequence"/>
</dbReference>
<keyword evidence="2" id="KW-0132">Cell division</keyword>
<evidence type="ECO:0000256" key="1">
    <source>
        <dbReference type="SAM" id="Phobius"/>
    </source>
</evidence>
<sequence length="97" mass="11436">MRKGKHKKRRTGIGLIVIVVLLICSIVSFKRFSLDSERKESNKRLSEVKAAIKEEQERTKEIEDYKAYVQTKKYIEEVAREKLGLVYEDEIIFKSED</sequence>
<organism evidence="2 3">
    <name type="scientific">Mobilisporobacter senegalensis</name>
    <dbReference type="NCBI Taxonomy" id="1329262"/>
    <lineage>
        <taxon>Bacteria</taxon>
        <taxon>Bacillati</taxon>
        <taxon>Bacillota</taxon>
        <taxon>Clostridia</taxon>
        <taxon>Lachnospirales</taxon>
        <taxon>Lachnospiraceae</taxon>
        <taxon>Mobilisporobacter</taxon>
    </lineage>
</organism>
<evidence type="ECO:0000313" key="2">
    <source>
        <dbReference type="EMBL" id="ROR25669.1"/>
    </source>
</evidence>
<keyword evidence="1" id="KW-1133">Transmembrane helix</keyword>
<proteinExistence type="predicted"/>
<dbReference type="GO" id="GO:0051301">
    <property type="term" value="P:cell division"/>
    <property type="evidence" value="ECO:0007669"/>
    <property type="project" value="UniProtKB-KW"/>
</dbReference>
<evidence type="ECO:0000313" key="3">
    <source>
        <dbReference type="Proteomes" id="UP000273083"/>
    </source>
</evidence>
<protein>
    <submittedName>
        <fullName evidence="2">Cell division protein DivIC</fullName>
    </submittedName>
</protein>
<feature type="transmembrane region" description="Helical" evidence="1">
    <location>
        <begin position="12"/>
        <end position="29"/>
    </location>
</feature>
<dbReference type="Pfam" id="PF04977">
    <property type="entry name" value="DivIC"/>
    <property type="match status" value="1"/>
</dbReference>
<name>A0A3N1XG28_9FIRM</name>
<dbReference type="EMBL" id="RJVG01000010">
    <property type="protein sequence ID" value="ROR25669.1"/>
    <property type="molecule type" value="Genomic_DNA"/>
</dbReference>
<keyword evidence="3" id="KW-1185">Reference proteome</keyword>
<keyword evidence="1" id="KW-0812">Transmembrane</keyword>
<reference evidence="2 3" key="1">
    <citation type="submission" date="2018-11" db="EMBL/GenBank/DDBJ databases">
        <title>Genomic Encyclopedia of Type Strains, Phase IV (KMG-IV): sequencing the most valuable type-strain genomes for metagenomic binning, comparative biology and taxonomic classification.</title>
        <authorList>
            <person name="Goeker M."/>
        </authorList>
    </citation>
    <scope>NUCLEOTIDE SEQUENCE [LARGE SCALE GENOMIC DNA]</scope>
    <source>
        <strain evidence="2 3">DSM 26537</strain>
    </source>
</reference>
<keyword evidence="1" id="KW-0472">Membrane</keyword>
<dbReference type="OrthoDB" id="1771181at2"/>
<comment type="caution">
    <text evidence="2">The sequence shown here is derived from an EMBL/GenBank/DDBJ whole genome shotgun (WGS) entry which is preliminary data.</text>
</comment>
<accession>A0A3N1XG28</accession>
<dbReference type="AlphaFoldDB" id="A0A3N1XG28"/>
<dbReference type="InterPro" id="IPR007060">
    <property type="entry name" value="FtsL/DivIC"/>
</dbReference>
<keyword evidence="2" id="KW-0131">Cell cycle</keyword>
<gene>
    <name evidence="2" type="ORF">EDD66_11025</name>
</gene>